<evidence type="ECO:0000313" key="1">
    <source>
        <dbReference type="EMBL" id="MCM2514154.1"/>
    </source>
</evidence>
<evidence type="ECO:0000313" key="2">
    <source>
        <dbReference type="Proteomes" id="UP001523263"/>
    </source>
</evidence>
<accession>A0ABT0VS22</accession>
<dbReference type="RefSeq" id="WP_199206102.1">
    <property type="nucleotide sequence ID" value="NZ_JAMQBH010000005.1"/>
</dbReference>
<dbReference type="Proteomes" id="UP001523263">
    <property type="component" value="Unassembled WGS sequence"/>
</dbReference>
<sequence length="136" mass="15286">MVGNENAEVGQTWFFALPVLHNISGERIRVTGAKIVDAPEGIQVLSYAAYNREDTEGLPLLVRQGDEQTPQFELLKDYSTSPVQVAAGEESDIFYQAELKITAPPQGSIRTCQFEYRQGDRDYFQTLACEMELKVH</sequence>
<proteinExistence type="predicted"/>
<name>A0ABT0VS22_STRGI</name>
<protein>
    <submittedName>
        <fullName evidence="1">Uncharacterized protein</fullName>
    </submittedName>
</protein>
<gene>
    <name evidence="1" type="ORF">NC658_12920</name>
</gene>
<organism evidence="1 2">
    <name type="scientific">Streptomyces griseoincarnatus</name>
    <dbReference type="NCBI Taxonomy" id="29305"/>
    <lineage>
        <taxon>Bacteria</taxon>
        <taxon>Bacillati</taxon>
        <taxon>Actinomycetota</taxon>
        <taxon>Actinomycetes</taxon>
        <taxon>Kitasatosporales</taxon>
        <taxon>Streptomycetaceae</taxon>
        <taxon>Streptomyces</taxon>
        <taxon>Streptomyces griseoincarnatus group</taxon>
    </lineage>
</organism>
<comment type="caution">
    <text evidence="1">The sequence shown here is derived from an EMBL/GenBank/DDBJ whole genome shotgun (WGS) entry which is preliminary data.</text>
</comment>
<keyword evidence="2" id="KW-1185">Reference proteome</keyword>
<reference evidence="1 2" key="1">
    <citation type="submission" date="2022-06" db="EMBL/GenBank/DDBJ databases">
        <title>Whole genome sequence of Streptomyces griseoincarnatus RB7AG.</title>
        <authorList>
            <person name="Ray L."/>
            <person name="Behera S."/>
            <person name="Panda A.N."/>
        </authorList>
    </citation>
    <scope>NUCLEOTIDE SEQUENCE [LARGE SCALE GENOMIC DNA]</scope>
    <source>
        <strain evidence="1 2">RB7AG</strain>
    </source>
</reference>
<dbReference type="EMBL" id="JAMQBH010000005">
    <property type="protein sequence ID" value="MCM2514154.1"/>
    <property type="molecule type" value="Genomic_DNA"/>
</dbReference>